<dbReference type="PANTHER" id="PTHR12526">
    <property type="entry name" value="GLYCOSYLTRANSFERASE"/>
    <property type="match status" value="1"/>
</dbReference>
<gene>
    <name evidence="3" type="ordered locus">Tph_c02780</name>
</gene>
<evidence type="ECO:0000259" key="1">
    <source>
        <dbReference type="Pfam" id="PF00534"/>
    </source>
</evidence>
<dbReference type="STRING" id="1089553.Tph_c02780"/>
<dbReference type="InterPro" id="IPR028098">
    <property type="entry name" value="Glyco_trans_4-like_N"/>
</dbReference>
<keyword evidence="4" id="KW-1185">Reference proteome</keyword>
<dbReference type="GO" id="GO:0016757">
    <property type="term" value="F:glycosyltransferase activity"/>
    <property type="evidence" value="ECO:0007669"/>
    <property type="project" value="UniProtKB-KW"/>
</dbReference>
<name>K4LEW5_THEPS</name>
<dbReference type="Proteomes" id="UP000000467">
    <property type="component" value="Chromosome"/>
</dbReference>
<dbReference type="Gene3D" id="3.40.50.2000">
    <property type="entry name" value="Glycogen Phosphorylase B"/>
    <property type="match status" value="2"/>
</dbReference>
<feature type="domain" description="Glycosyl transferase family 1" evidence="1">
    <location>
        <begin position="182"/>
        <end position="348"/>
    </location>
</feature>
<sequence length="380" mass="42372">MKIEFRNVLLTTGLAYGGAETQLVSLATRLKKRGWDVRVVSMLPPQAFMEELTAAGIPLATLNMRRGVPDPRAIFKLVKILRQWQPAILTSFMFHANLLGRIAGRIAGVPVIISSIRNENFGGPRRDKILRYTDWMGNISTTNSRLAAESLIKRGVVPADKMQVIPNGLVLDRFYIDLKERIKLRQQLGISYNEFLWLAVGRLEEQKDYPTLLDAFRILILKNVRVQLRIAGQGPLLEVLKRQAVDSGLSDRIVFLGLRRDIPSLLNAADGFVLSSAWEGLPNVVMEAMAACKPVVATNVGGVPELVEDGVSGYIVPPHDPEALAAAMLKIMSLSEDERRAMGRAGRAHIEAKYSLDQVVDRWEKLYQDLLRNKGVSRSR</sequence>
<dbReference type="eggNOG" id="COG0438">
    <property type="taxonomic scope" value="Bacteria"/>
</dbReference>
<keyword evidence="3" id="KW-0808">Transferase</keyword>
<feature type="domain" description="Glycosyltransferase subfamily 4-like N-terminal" evidence="2">
    <location>
        <begin position="16"/>
        <end position="173"/>
    </location>
</feature>
<dbReference type="PANTHER" id="PTHR12526:SF638">
    <property type="entry name" value="SPORE COAT PROTEIN SA"/>
    <property type="match status" value="1"/>
</dbReference>
<accession>K4LEW5</accession>
<dbReference type="eggNOG" id="COG0707">
    <property type="taxonomic scope" value="Bacteria"/>
</dbReference>
<dbReference type="Pfam" id="PF13439">
    <property type="entry name" value="Glyco_transf_4"/>
    <property type="match status" value="1"/>
</dbReference>
<dbReference type="EC" id="2.4.1.-" evidence="3"/>
<reference evidence="3 4" key="1">
    <citation type="journal article" date="2012" name="BMC Genomics">
        <title>Genome-guided analysis of physiological and morphological traits of the fermentative acetate oxidizer Thermacetogenium phaeum.</title>
        <authorList>
            <person name="Oehler D."/>
            <person name="Poehlein A."/>
            <person name="Leimbach A."/>
            <person name="Muller N."/>
            <person name="Daniel R."/>
            <person name="Gottschalk G."/>
            <person name="Schink B."/>
        </authorList>
    </citation>
    <scope>NUCLEOTIDE SEQUENCE [LARGE SCALE GENOMIC DNA]</scope>
    <source>
        <strain evidence="4">ATCC BAA-254 / DSM 26808 / PB</strain>
    </source>
</reference>
<organism evidence="3 4">
    <name type="scientific">Thermacetogenium phaeum (strain ATCC BAA-254 / DSM 26808 / PB)</name>
    <dbReference type="NCBI Taxonomy" id="1089553"/>
    <lineage>
        <taxon>Bacteria</taxon>
        <taxon>Bacillati</taxon>
        <taxon>Bacillota</taxon>
        <taxon>Clostridia</taxon>
        <taxon>Thermoanaerobacterales</taxon>
        <taxon>Thermoanaerobacteraceae</taxon>
        <taxon>Thermacetogenium</taxon>
    </lineage>
</organism>
<dbReference type="EMBL" id="CP003732">
    <property type="protein sequence ID" value="AFV10525.1"/>
    <property type="molecule type" value="Genomic_DNA"/>
</dbReference>
<protein>
    <submittedName>
        <fullName evidence="3">Glycosyl transferase</fullName>
        <ecNumber evidence="3">2.4.1.-</ecNumber>
    </submittedName>
</protein>
<evidence type="ECO:0000259" key="2">
    <source>
        <dbReference type="Pfam" id="PF13439"/>
    </source>
</evidence>
<dbReference type="HOGENOM" id="CLU_009583_0_3_9"/>
<dbReference type="AlphaFoldDB" id="K4LEW5"/>
<keyword evidence="3" id="KW-0328">Glycosyltransferase</keyword>
<dbReference type="KEGG" id="tpz:Tph_c02780"/>
<dbReference type="SUPFAM" id="SSF53756">
    <property type="entry name" value="UDP-Glycosyltransferase/glycogen phosphorylase"/>
    <property type="match status" value="1"/>
</dbReference>
<evidence type="ECO:0000313" key="3">
    <source>
        <dbReference type="EMBL" id="AFV10525.1"/>
    </source>
</evidence>
<proteinExistence type="predicted"/>
<dbReference type="InterPro" id="IPR001296">
    <property type="entry name" value="Glyco_trans_1"/>
</dbReference>
<evidence type="ECO:0000313" key="4">
    <source>
        <dbReference type="Proteomes" id="UP000000467"/>
    </source>
</evidence>
<dbReference type="Pfam" id="PF00534">
    <property type="entry name" value="Glycos_transf_1"/>
    <property type="match status" value="1"/>
</dbReference>
<dbReference type="RefSeq" id="WP_015049444.1">
    <property type="nucleotide sequence ID" value="NC_018870.1"/>
</dbReference>